<reference evidence="2 3" key="1">
    <citation type="submission" date="2019-03" db="EMBL/GenBank/DDBJ databases">
        <title>Draft genome sequences of novel Actinobacteria.</title>
        <authorList>
            <person name="Sahin N."/>
            <person name="Ay H."/>
            <person name="Saygin H."/>
        </authorList>
    </citation>
    <scope>NUCLEOTIDE SEQUENCE [LARGE SCALE GENOMIC DNA]</scope>
    <source>
        <strain evidence="2 3">JCM 13523</strain>
    </source>
</reference>
<name>A0A4R4YS61_9ACTN</name>
<feature type="compositionally biased region" description="Basic and acidic residues" evidence="1">
    <location>
        <begin position="79"/>
        <end position="93"/>
    </location>
</feature>
<gene>
    <name evidence="2" type="ORF">E1263_34505</name>
</gene>
<dbReference type="EMBL" id="SMKX01000151">
    <property type="protein sequence ID" value="TDD47480.1"/>
    <property type="molecule type" value="Genomic_DNA"/>
</dbReference>
<evidence type="ECO:0000313" key="3">
    <source>
        <dbReference type="Proteomes" id="UP000295124"/>
    </source>
</evidence>
<protein>
    <submittedName>
        <fullName evidence="2">Uncharacterized protein</fullName>
    </submittedName>
</protein>
<dbReference type="RefSeq" id="WP_132175174.1">
    <property type="nucleotide sequence ID" value="NZ_SMKX01000151.1"/>
</dbReference>
<dbReference type="OrthoDB" id="3917849at2"/>
<comment type="caution">
    <text evidence="2">The sequence shown here is derived from an EMBL/GenBank/DDBJ whole genome shotgun (WGS) entry which is preliminary data.</text>
</comment>
<evidence type="ECO:0000313" key="2">
    <source>
        <dbReference type="EMBL" id="TDD47480.1"/>
    </source>
</evidence>
<sequence>MARSELSGRADDPEPAKPMVSDTPEVVESAPPTPPDKVERPDPFPELTDRYSLKVRQLMAADDRFTRLGPLPQDSQDSTPERPKATQDNEPRAADPAPSPDRSDNLPEPFPELADRFSLKLRQQMATDDRFTRLGPLPQDSQAPDRPEPPKATRDDEPRAADPTPQPDRSDSLPERPKDSGSTPPEPETSDSREQSGEPKVSPSAADEPNPLDSTGDQVERTHEFIEDAEPDEMAQYRRIRVADDIDAIVTNCEYPREIIEEAKDNLFLRQHDVAVAPGQIRHGYFTPAREIGDLWELAASGADMDAEQTAMFRSLLAHEYVESKLMDAGLPYLSDDPGAFTADGVTRVTAEYRSAHLVAPLSMQPERIDLLRLWDGKLELPRNGLRVAEDLSNLDEVVRVAKEGLGL</sequence>
<feature type="compositionally biased region" description="Basic and acidic residues" evidence="1">
    <location>
        <begin position="168"/>
        <end position="179"/>
    </location>
</feature>
<proteinExistence type="predicted"/>
<feature type="compositionally biased region" description="Basic and acidic residues" evidence="1">
    <location>
        <begin position="36"/>
        <end position="52"/>
    </location>
</feature>
<keyword evidence="3" id="KW-1185">Reference proteome</keyword>
<dbReference type="AlphaFoldDB" id="A0A4R4YS61"/>
<feature type="compositionally biased region" description="Basic and acidic residues" evidence="1">
    <location>
        <begin position="143"/>
        <end position="160"/>
    </location>
</feature>
<evidence type="ECO:0000256" key="1">
    <source>
        <dbReference type="SAM" id="MobiDB-lite"/>
    </source>
</evidence>
<feature type="compositionally biased region" description="Basic and acidic residues" evidence="1">
    <location>
        <begin position="1"/>
        <end position="15"/>
    </location>
</feature>
<accession>A0A4R4YS61</accession>
<dbReference type="Proteomes" id="UP000295124">
    <property type="component" value="Unassembled WGS sequence"/>
</dbReference>
<organism evidence="2 3">
    <name type="scientific">Kribbella antibiotica</name>
    <dbReference type="NCBI Taxonomy" id="190195"/>
    <lineage>
        <taxon>Bacteria</taxon>
        <taxon>Bacillati</taxon>
        <taxon>Actinomycetota</taxon>
        <taxon>Actinomycetes</taxon>
        <taxon>Propionibacteriales</taxon>
        <taxon>Kribbellaceae</taxon>
        <taxon>Kribbella</taxon>
    </lineage>
</organism>
<feature type="region of interest" description="Disordered" evidence="1">
    <location>
        <begin position="1"/>
        <end position="219"/>
    </location>
</feature>